<proteinExistence type="predicted"/>
<dbReference type="PROSITE" id="PS51379">
    <property type="entry name" value="4FE4S_FER_2"/>
    <property type="match status" value="2"/>
</dbReference>
<organism evidence="6 7">
    <name type="scientific">Desulfobacula phenolica</name>
    <dbReference type="NCBI Taxonomy" id="90732"/>
    <lineage>
        <taxon>Bacteria</taxon>
        <taxon>Pseudomonadati</taxon>
        <taxon>Thermodesulfobacteriota</taxon>
        <taxon>Desulfobacteria</taxon>
        <taxon>Desulfobacterales</taxon>
        <taxon>Desulfobacteraceae</taxon>
        <taxon>Desulfobacula</taxon>
    </lineage>
</organism>
<dbReference type="InterPro" id="IPR017900">
    <property type="entry name" value="4Fe4S_Fe_S_CS"/>
</dbReference>
<dbReference type="InterPro" id="IPR006067">
    <property type="entry name" value="NO2/SO3_Rdtase_4Fe4S_dom"/>
</dbReference>
<sequence>MKWSRKANDEIKKVPFFVRKKVKKKVESFAVQKGKTLVGLSDVTELKKKFLSRGGMEKEIKGYEVSTCFGSSGCPNTANSCTRLAADIEIIFEKENLLAFLKANVSGDLKFHHEFRVVLADCPNACSRPQIVDIGIIGAIFPGICDEPCTFCGNCVDVCDENAITLDKGDVIPLIGDEHCLMCGKCITACPGGTLQQKEKGFRVMLGGRLGRHPRLAMEVVGLHTHDDVLHIVQSCLKLYKKNSKNGQRFSHILSSVGQVIRN</sequence>
<keyword evidence="2" id="KW-0479">Metal-binding</keyword>
<dbReference type="SUPFAM" id="SSF54862">
    <property type="entry name" value="4Fe-4S ferredoxins"/>
    <property type="match status" value="1"/>
</dbReference>
<dbReference type="GO" id="GO:0020037">
    <property type="term" value="F:heme binding"/>
    <property type="evidence" value="ECO:0007669"/>
    <property type="project" value="InterPro"/>
</dbReference>
<dbReference type="Gene3D" id="3.30.70.20">
    <property type="match status" value="1"/>
</dbReference>
<keyword evidence="1" id="KW-0004">4Fe-4S</keyword>
<evidence type="ECO:0000256" key="4">
    <source>
        <dbReference type="ARBA" id="ARBA00023014"/>
    </source>
</evidence>
<keyword evidence="4" id="KW-0411">Iron-sulfur</keyword>
<evidence type="ECO:0000256" key="1">
    <source>
        <dbReference type="ARBA" id="ARBA00022485"/>
    </source>
</evidence>
<dbReference type="GO" id="GO:0015979">
    <property type="term" value="P:photosynthesis"/>
    <property type="evidence" value="ECO:0007669"/>
    <property type="project" value="InterPro"/>
</dbReference>
<dbReference type="AlphaFoldDB" id="A0A1H2J275"/>
<dbReference type="Pfam" id="PF08369">
    <property type="entry name" value="PCP_red"/>
    <property type="match status" value="1"/>
</dbReference>
<evidence type="ECO:0000256" key="3">
    <source>
        <dbReference type="ARBA" id="ARBA00023004"/>
    </source>
</evidence>
<feature type="domain" description="4Fe-4S ferredoxin-type" evidence="5">
    <location>
        <begin position="171"/>
        <end position="200"/>
    </location>
</feature>
<dbReference type="GO" id="GO:0016491">
    <property type="term" value="F:oxidoreductase activity"/>
    <property type="evidence" value="ECO:0007669"/>
    <property type="project" value="InterPro"/>
</dbReference>
<dbReference type="GO" id="GO:0051539">
    <property type="term" value="F:4 iron, 4 sulfur cluster binding"/>
    <property type="evidence" value="ECO:0007669"/>
    <property type="project" value="UniProtKB-KW"/>
</dbReference>
<dbReference type="InterPro" id="IPR045854">
    <property type="entry name" value="NO2/SO3_Rdtase_4Fe4S_sf"/>
</dbReference>
<dbReference type="RefSeq" id="WP_092236464.1">
    <property type="nucleotide sequence ID" value="NZ_FNLL01000010.1"/>
</dbReference>
<name>A0A1H2J275_9BACT</name>
<accession>A0A1H2J275</accession>
<dbReference type="Gene3D" id="3.30.413.10">
    <property type="entry name" value="Sulfite Reductase Hemoprotein, domain 1"/>
    <property type="match status" value="1"/>
</dbReference>
<dbReference type="Pfam" id="PF01077">
    <property type="entry name" value="NIR_SIR"/>
    <property type="match status" value="1"/>
</dbReference>
<dbReference type="Pfam" id="PF00037">
    <property type="entry name" value="Fer4"/>
    <property type="match status" value="1"/>
</dbReference>
<dbReference type="Proteomes" id="UP000199608">
    <property type="component" value="Unassembled WGS sequence"/>
</dbReference>
<dbReference type="Gene3D" id="1.10.8.550">
    <property type="entry name" value="Proto-chlorophyllide reductase 57 kD subunit B"/>
    <property type="match status" value="1"/>
</dbReference>
<gene>
    <name evidence="6" type="ORF">SAMN04487931_110114</name>
</gene>
<reference evidence="7" key="1">
    <citation type="submission" date="2016-10" db="EMBL/GenBank/DDBJ databases">
        <authorList>
            <person name="Varghese N."/>
            <person name="Submissions S."/>
        </authorList>
    </citation>
    <scope>NUCLEOTIDE SEQUENCE [LARGE SCALE GENOMIC DNA]</scope>
    <source>
        <strain evidence="7">DSM 3384</strain>
    </source>
</reference>
<feature type="domain" description="4Fe-4S ferredoxin-type" evidence="5">
    <location>
        <begin position="140"/>
        <end position="169"/>
    </location>
</feature>
<dbReference type="EMBL" id="FNLL01000010">
    <property type="protein sequence ID" value="SDU50567.1"/>
    <property type="molecule type" value="Genomic_DNA"/>
</dbReference>
<dbReference type="PROSITE" id="PS00198">
    <property type="entry name" value="4FE4S_FER_1"/>
    <property type="match status" value="1"/>
</dbReference>
<protein>
    <submittedName>
        <fullName evidence="6">4Fe-4S dicluster domain-containing protein</fullName>
    </submittedName>
</protein>
<dbReference type="InterPro" id="IPR017896">
    <property type="entry name" value="4Fe4S_Fe-S-bd"/>
</dbReference>
<dbReference type="InterPro" id="IPR042298">
    <property type="entry name" value="P-CP_red_C"/>
</dbReference>
<evidence type="ECO:0000259" key="5">
    <source>
        <dbReference type="PROSITE" id="PS51379"/>
    </source>
</evidence>
<keyword evidence="3" id="KW-0408">Iron</keyword>
<evidence type="ECO:0000313" key="6">
    <source>
        <dbReference type="EMBL" id="SDU50567.1"/>
    </source>
</evidence>
<dbReference type="SUPFAM" id="SSF56014">
    <property type="entry name" value="Nitrite and sulphite reductase 4Fe-4S domain-like"/>
    <property type="match status" value="1"/>
</dbReference>
<keyword evidence="7" id="KW-1185">Reference proteome</keyword>
<evidence type="ECO:0000256" key="2">
    <source>
        <dbReference type="ARBA" id="ARBA00022723"/>
    </source>
</evidence>
<dbReference type="GO" id="GO:0046872">
    <property type="term" value="F:metal ion binding"/>
    <property type="evidence" value="ECO:0007669"/>
    <property type="project" value="UniProtKB-KW"/>
</dbReference>
<dbReference type="InterPro" id="IPR013580">
    <property type="entry name" value="LI-POR_suB-like_C"/>
</dbReference>
<evidence type="ECO:0000313" key="7">
    <source>
        <dbReference type="Proteomes" id="UP000199608"/>
    </source>
</evidence>
<dbReference type="GO" id="GO:0015995">
    <property type="term" value="P:chlorophyll biosynthetic process"/>
    <property type="evidence" value="ECO:0007669"/>
    <property type="project" value="InterPro"/>
</dbReference>